<keyword evidence="6" id="KW-1133">Transmembrane helix</keyword>
<dbReference type="eggNOG" id="COG0265">
    <property type="taxonomic scope" value="Bacteria"/>
</dbReference>
<feature type="region of interest" description="Disordered" evidence="5">
    <location>
        <begin position="52"/>
        <end position="77"/>
    </location>
</feature>
<accession>A0A0R1SDL6</accession>
<dbReference type="SUPFAM" id="SSF50156">
    <property type="entry name" value="PDZ domain-like"/>
    <property type="match status" value="1"/>
</dbReference>
<sequence>MDENNNNQQKKRKEKKSPRRSLWKTAIVAFVSAILGVGIAYAGFTHMGSTVPDTASKSGPGTTEVSNSKVNTSSTMSKAYNKVDNSVVSVVNLQKQKQSSSDGDLSSIFGDLFGDSGSSSDGSSSDGSSSDGSNDSQGTDGTGGATDGSDSNGSSSSGSSSSSSNNSNLEEYSEGSGVIYAKQNGKGYIVTNNHVVSGSDSLEIILKDGTKLTGKLVGSDATTDLAVIEIDGNKVPATATFGNSDNLTPGDSVIAIGSPLGSQYATSVTQGIISATNRTVETQDQTTAQTTGEATVLQTDAAINPGNSGGPLVDSAGQVIGINSMKLASNTDGTSVEGMGFAIPSNEVVRIINELVKNGKVSRPSLGIKVLDLNQVSDESQKTLKLPDKVTQGVVVYSAESGSVAKKAGLQKNDVIVKLDNKKVSSVADLHNALYSHSVGDTATLQYYRNGKLQSTKVHLTQKTTE</sequence>
<keyword evidence="4" id="KW-0720">Serine protease</keyword>
<dbReference type="CDD" id="cd06781">
    <property type="entry name" value="cpPDZ_BsHtra-like"/>
    <property type="match status" value="1"/>
</dbReference>
<comment type="caution">
    <text evidence="8">The sequence shown here is derived from an EMBL/GenBank/DDBJ whole genome shotgun (WGS) entry which is preliminary data.</text>
</comment>
<gene>
    <name evidence="8" type="ORF">FC27_GL001899</name>
</gene>
<keyword evidence="9" id="KW-1185">Reference proteome</keyword>
<comment type="similarity">
    <text evidence="1">Belongs to the peptidase S1C family.</text>
</comment>
<evidence type="ECO:0000313" key="9">
    <source>
        <dbReference type="Proteomes" id="UP000051647"/>
    </source>
</evidence>
<dbReference type="GO" id="GO:0006508">
    <property type="term" value="P:proteolysis"/>
    <property type="evidence" value="ECO:0007669"/>
    <property type="project" value="UniProtKB-KW"/>
</dbReference>
<dbReference type="PRINTS" id="PR00834">
    <property type="entry name" value="PROTEASES2C"/>
</dbReference>
<dbReference type="STRING" id="1423815.FC27_GL001899"/>
<keyword evidence="6" id="KW-0812">Transmembrane</keyword>
<dbReference type="Proteomes" id="UP000051647">
    <property type="component" value="Unassembled WGS sequence"/>
</dbReference>
<dbReference type="GO" id="GO:0004252">
    <property type="term" value="F:serine-type endopeptidase activity"/>
    <property type="evidence" value="ECO:0007669"/>
    <property type="project" value="InterPro"/>
</dbReference>
<evidence type="ECO:0000256" key="4">
    <source>
        <dbReference type="ARBA" id="ARBA00022825"/>
    </source>
</evidence>
<evidence type="ECO:0000256" key="1">
    <source>
        <dbReference type="ARBA" id="ARBA00010541"/>
    </source>
</evidence>
<keyword evidence="2 8" id="KW-0645">Protease</keyword>
<evidence type="ECO:0000313" key="8">
    <source>
        <dbReference type="EMBL" id="KRL67311.1"/>
    </source>
</evidence>
<dbReference type="SMART" id="SM00228">
    <property type="entry name" value="PDZ"/>
    <property type="match status" value="1"/>
</dbReference>
<evidence type="ECO:0000256" key="3">
    <source>
        <dbReference type="ARBA" id="ARBA00022801"/>
    </source>
</evidence>
<evidence type="ECO:0000256" key="6">
    <source>
        <dbReference type="SAM" id="Phobius"/>
    </source>
</evidence>
<evidence type="ECO:0000256" key="2">
    <source>
        <dbReference type="ARBA" id="ARBA00022670"/>
    </source>
</evidence>
<dbReference type="InterPro" id="IPR036034">
    <property type="entry name" value="PDZ_sf"/>
</dbReference>
<dbReference type="InterPro" id="IPR051201">
    <property type="entry name" value="Chloro_Bact_Ser_Proteases"/>
</dbReference>
<dbReference type="PANTHER" id="PTHR43343">
    <property type="entry name" value="PEPTIDASE S12"/>
    <property type="match status" value="1"/>
</dbReference>
<dbReference type="Gene3D" id="2.30.42.10">
    <property type="match status" value="1"/>
</dbReference>
<evidence type="ECO:0000256" key="5">
    <source>
        <dbReference type="SAM" id="MobiDB-lite"/>
    </source>
</evidence>
<feature type="domain" description="PDZ" evidence="7">
    <location>
        <begin position="364"/>
        <end position="451"/>
    </location>
</feature>
<reference evidence="8 9" key="1">
    <citation type="journal article" date="2015" name="Genome Announc.">
        <title>Expanding the biotechnology potential of lactobacilli through comparative genomics of 213 strains and associated genera.</title>
        <authorList>
            <person name="Sun Z."/>
            <person name="Harris H.M."/>
            <person name="McCann A."/>
            <person name="Guo C."/>
            <person name="Argimon S."/>
            <person name="Zhang W."/>
            <person name="Yang X."/>
            <person name="Jeffery I.B."/>
            <person name="Cooney J.C."/>
            <person name="Kagawa T.F."/>
            <person name="Liu W."/>
            <person name="Song Y."/>
            <person name="Salvetti E."/>
            <person name="Wrobel A."/>
            <person name="Rasinkangas P."/>
            <person name="Parkhill J."/>
            <person name="Rea M.C."/>
            <person name="O'Sullivan O."/>
            <person name="Ritari J."/>
            <person name="Douillard F.P."/>
            <person name="Paul Ross R."/>
            <person name="Yang R."/>
            <person name="Briner A.E."/>
            <person name="Felis G.E."/>
            <person name="de Vos W.M."/>
            <person name="Barrangou R."/>
            <person name="Klaenhammer T.R."/>
            <person name="Caufield P.W."/>
            <person name="Cui Y."/>
            <person name="Zhang H."/>
            <person name="O'Toole P.W."/>
        </authorList>
    </citation>
    <scope>NUCLEOTIDE SEQUENCE [LARGE SCALE GENOMIC DNA]</scope>
    <source>
        <strain evidence="8 9">DSM 14857</strain>
    </source>
</reference>
<name>A0A0R1SDL6_9LACO</name>
<dbReference type="InterPro" id="IPR001940">
    <property type="entry name" value="Peptidase_S1C"/>
</dbReference>
<dbReference type="InterPro" id="IPR001478">
    <property type="entry name" value="PDZ"/>
</dbReference>
<dbReference type="AlphaFoldDB" id="A0A0R1SDL6"/>
<feature type="region of interest" description="Disordered" evidence="5">
    <location>
        <begin position="116"/>
        <end position="171"/>
    </location>
</feature>
<evidence type="ECO:0000259" key="7">
    <source>
        <dbReference type="SMART" id="SM00228"/>
    </source>
</evidence>
<dbReference type="PATRIC" id="fig|1423815.3.peg.1947"/>
<protein>
    <submittedName>
        <fullName evidence="8">Periplasmic trypsin-like serine protease HtrA DegQ family protein</fullName>
    </submittedName>
</protein>
<dbReference type="InterPro" id="IPR043504">
    <property type="entry name" value="Peptidase_S1_PA_chymotrypsin"/>
</dbReference>
<dbReference type="PANTHER" id="PTHR43343:SF3">
    <property type="entry name" value="PROTEASE DO-LIKE 8, CHLOROPLASTIC"/>
    <property type="match status" value="1"/>
</dbReference>
<keyword evidence="3" id="KW-0378">Hydrolase</keyword>
<proteinExistence type="inferred from homology"/>
<feature type="compositionally biased region" description="Low complexity" evidence="5">
    <location>
        <begin position="116"/>
        <end position="139"/>
    </location>
</feature>
<dbReference type="SUPFAM" id="SSF50494">
    <property type="entry name" value="Trypsin-like serine proteases"/>
    <property type="match status" value="1"/>
</dbReference>
<keyword evidence="6" id="KW-0472">Membrane</keyword>
<dbReference type="Gene3D" id="2.40.10.10">
    <property type="entry name" value="Trypsin-like serine proteases"/>
    <property type="match status" value="2"/>
</dbReference>
<dbReference type="OrthoDB" id="9758917at2"/>
<dbReference type="RefSeq" id="WP_010625316.1">
    <property type="nucleotide sequence ID" value="NZ_AZFA01000006.1"/>
</dbReference>
<dbReference type="Pfam" id="PF13365">
    <property type="entry name" value="Trypsin_2"/>
    <property type="match status" value="1"/>
</dbReference>
<feature type="transmembrane region" description="Helical" evidence="6">
    <location>
        <begin position="21"/>
        <end position="44"/>
    </location>
</feature>
<organism evidence="8 9">
    <name type="scientific">Companilactobacillus versmoldensis DSM 14857 = KCTC 3814</name>
    <dbReference type="NCBI Taxonomy" id="1423815"/>
    <lineage>
        <taxon>Bacteria</taxon>
        <taxon>Bacillati</taxon>
        <taxon>Bacillota</taxon>
        <taxon>Bacilli</taxon>
        <taxon>Lactobacillales</taxon>
        <taxon>Lactobacillaceae</taxon>
        <taxon>Companilactobacillus</taxon>
    </lineage>
</organism>
<dbReference type="EMBL" id="AZFA01000006">
    <property type="protein sequence ID" value="KRL67311.1"/>
    <property type="molecule type" value="Genomic_DNA"/>
</dbReference>
<feature type="compositionally biased region" description="Low complexity" evidence="5">
    <location>
        <begin position="147"/>
        <end position="171"/>
    </location>
</feature>
<dbReference type="InterPro" id="IPR009003">
    <property type="entry name" value="Peptidase_S1_PA"/>
</dbReference>
<dbReference type="Pfam" id="PF13180">
    <property type="entry name" value="PDZ_2"/>
    <property type="match status" value="1"/>
</dbReference>